<comment type="caution">
    <text evidence="7">The sequence shown here is derived from an EMBL/GenBank/DDBJ whole genome shotgun (WGS) entry which is preliminary data.</text>
</comment>
<keyword evidence="3" id="KW-0520">NAD</keyword>
<comment type="similarity">
    <text evidence="1 4">Belongs to the D-isomer specific 2-hydroxyacid dehydrogenase family.</text>
</comment>
<dbReference type="InterPro" id="IPR029753">
    <property type="entry name" value="D-isomer_DH_CS"/>
</dbReference>
<dbReference type="FunFam" id="3.40.50.720:FF:000041">
    <property type="entry name" value="D-3-phosphoglycerate dehydrogenase"/>
    <property type="match status" value="1"/>
</dbReference>
<dbReference type="Gene3D" id="3.40.50.720">
    <property type="entry name" value="NAD(P)-binding Rossmann-like Domain"/>
    <property type="match status" value="2"/>
</dbReference>
<feature type="domain" description="D-isomer specific 2-hydroxyacid dehydrogenase NAD-binding" evidence="6">
    <location>
        <begin position="107"/>
        <end position="281"/>
    </location>
</feature>
<evidence type="ECO:0000313" key="7">
    <source>
        <dbReference type="EMBL" id="HIU45633.1"/>
    </source>
</evidence>
<evidence type="ECO:0000256" key="1">
    <source>
        <dbReference type="ARBA" id="ARBA00005854"/>
    </source>
</evidence>
<name>A0A9D1LPG3_9FIRM</name>
<dbReference type="AlphaFoldDB" id="A0A9D1LPG3"/>
<dbReference type="PANTHER" id="PTHR43761:SF1">
    <property type="entry name" value="D-ISOMER SPECIFIC 2-HYDROXYACID DEHYDROGENASE CATALYTIC DOMAIN-CONTAINING PROTEIN-RELATED"/>
    <property type="match status" value="1"/>
</dbReference>
<accession>A0A9D1LPG3</accession>
<dbReference type="InterPro" id="IPR050418">
    <property type="entry name" value="D-iso_2-hydroxyacid_DH_PdxB"/>
</dbReference>
<dbReference type="InterPro" id="IPR006140">
    <property type="entry name" value="D-isomer_DH_NAD-bd"/>
</dbReference>
<dbReference type="EMBL" id="DVNK01000001">
    <property type="protein sequence ID" value="HIU45633.1"/>
    <property type="molecule type" value="Genomic_DNA"/>
</dbReference>
<sequence>MKIVILDAHTANPGDLSWDELSRLGELEVYDRTANADIARRIDGAEIVLTNKTPLDANTIAAASALRYIGVLATGYNIVDVDAARARGIPVTNIPAYSTDSVVQLVFAHLLEICHHVGHHSAAVHAGRWSSSPDFAFWDYPLIELAGKTMGIIGYGRIGRAVGEVARAFKMNVIASGTHHNYPEVVPLDELLGRSDVISLNCPLLPETRGLINRDTIAKMKDGVIIINTSRGPVINEADLREALLSGKVYAAGIDVTSQEPIQPDNPLLGLDNCFITPHIGWAPREARVRLIYIATENVRAFLSGAPVNVVNA</sequence>
<dbReference type="Pfam" id="PF00389">
    <property type="entry name" value="2-Hacid_dh"/>
    <property type="match status" value="1"/>
</dbReference>
<dbReference type="CDD" id="cd12162">
    <property type="entry name" value="2-Hacid_dh_4"/>
    <property type="match status" value="1"/>
</dbReference>
<dbReference type="InterPro" id="IPR006139">
    <property type="entry name" value="D-isomer_2_OHA_DH_cat_dom"/>
</dbReference>
<dbReference type="PROSITE" id="PS00671">
    <property type="entry name" value="D_2_HYDROXYACID_DH_3"/>
    <property type="match status" value="1"/>
</dbReference>
<dbReference type="GO" id="GO:0004617">
    <property type="term" value="F:phosphoglycerate dehydrogenase activity"/>
    <property type="evidence" value="ECO:0007669"/>
    <property type="project" value="UniProtKB-ARBA"/>
</dbReference>
<evidence type="ECO:0000313" key="8">
    <source>
        <dbReference type="Proteomes" id="UP000824123"/>
    </source>
</evidence>
<evidence type="ECO:0000259" key="5">
    <source>
        <dbReference type="Pfam" id="PF00389"/>
    </source>
</evidence>
<reference evidence="7" key="1">
    <citation type="submission" date="2020-10" db="EMBL/GenBank/DDBJ databases">
        <authorList>
            <person name="Gilroy R."/>
        </authorList>
    </citation>
    <scope>NUCLEOTIDE SEQUENCE</scope>
    <source>
        <strain evidence="7">ChiSxjej2B14-8506</strain>
    </source>
</reference>
<evidence type="ECO:0000256" key="4">
    <source>
        <dbReference type="RuleBase" id="RU003719"/>
    </source>
</evidence>
<dbReference type="PANTHER" id="PTHR43761">
    <property type="entry name" value="D-ISOMER SPECIFIC 2-HYDROXYACID DEHYDROGENASE FAMILY PROTEIN (AFU_ORTHOLOGUE AFUA_1G13630)"/>
    <property type="match status" value="1"/>
</dbReference>
<feature type="domain" description="D-isomer specific 2-hydroxyacid dehydrogenase catalytic" evidence="5">
    <location>
        <begin position="20"/>
        <end position="312"/>
    </location>
</feature>
<dbReference type="Pfam" id="PF02826">
    <property type="entry name" value="2-Hacid_dh_C"/>
    <property type="match status" value="1"/>
</dbReference>
<gene>
    <name evidence="7" type="ORF">IAC59_00055</name>
</gene>
<organism evidence="7 8">
    <name type="scientific">Candidatus Fimadaptatus faecigallinarum</name>
    <dbReference type="NCBI Taxonomy" id="2840814"/>
    <lineage>
        <taxon>Bacteria</taxon>
        <taxon>Bacillati</taxon>
        <taxon>Bacillota</taxon>
        <taxon>Clostridia</taxon>
        <taxon>Eubacteriales</taxon>
        <taxon>Candidatus Fimadaptatus</taxon>
    </lineage>
</organism>
<evidence type="ECO:0000256" key="2">
    <source>
        <dbReference type="ARBA" id="ARBA00023002"/>
    </source>
</evidence>
<dbReference type="SUPFAM" id="SSF52283">
    <property type="entry name" value="Formate/glycerate dehydrogenase catalytic domain-like"/>
    <property type="match status" value="1"/>
</dbReference>
<dbReference type="PROSITE" id="PS00670">
    <property type="entry name" value="D_2_HYDROXYACID_DH_2"/>
    <property type="match status" value="1"/>
</dbReference>
<evidence type="ECO:0000256" key="3">
    <source>
        <dbReference type="ARBA" id="ARBA00023027"/>
    </source>
</evidence>
<dbReference type="GO" id="GO:0047545">
    <property type="term" value="F:(S)-2-hydroxyglutarate dehydrogenase activity"/>
    <property type="evidence" value="ECO:0007669"/>
    <property type="project" value="UniProtKB-ARBA"/>
</dbReference>
<protein>
    <submittedName>
        <fullName evidence="7">D-2-hydroxyacid dehydrogenase</fullName>
    </submittedName>
</protein>
<reference evidence="7" key="2">
    <citation type="journal article" date="2021" name="PeerJ">
        <title>Extensive microbial diversity within the chicken gut microbiome revealed by metagenomics and culture.</title>
        <authorList>
            <person name="Gilroy R."/>
            <person name="Ravi A."/>
            <person name="Getino M."/>
            <person name="Pursley I."/>
            <person name="Horton D.L."/>
            <person name="Alikhan N.F."/>
            <person name="Baker D."/>
            <person name="Gharbi K."/>
            <person name="Hall N."/>
            <person name="Watson M."/>
            <person name="Adriaenssens E.M."/>
            <person name="Foster-Nyarko E."/>
            <person name="Jarju S."/>
            <person name="Secka A."/>
            <person name="Antonio M."/>
            <person name="Oren A."/>
            <person name="Chaudhuri R.R."/>
            <person name="La Ragione R."/>
            <person name="Hildebrand F."/>
            <person name="Pallen M.J."/>
        </authorList>
    </citation>
    <scope>NUCLEOTIDE SEQUENCE</scope>
    <source>
        <strain evidence="7">ChiSxjej2B14-8506</strain>
    </source>
</reference>
<keyword evidence="2 4" id="KW-0560">Oxidoreductase</keyword>
<proteinExistence type="inferred from homology"/>
<dbReference type="InterPro" id="IPR036291">
    <property type="entry name" value="NAD(P)-bd_dom_sf"/>
</dbReference>
<dbReference type="GO" id="GO:0051287">
    <property type="term" value="F:NAD binding"/>
    <property type="evidence" value="ECO:0007669"/>
    <property type="project" value="InterPro"/>
</dbReference>
<dbReference type="Proteomes" id="UP000824123">
    <property type="component" value="Unassembled WGS sequence"/>
</dbReference>
<dbReference type="SUPFAM" id="SSF51735">
    <property type="entry name" value="NAD(P)-binding Rossmann-fold domains"/>
    <property type="match status" value="1"/>
</dbReference>
<dbReference type="GO" id="GO:0006564">
    <property type="term" value="P:L-serine biosynthetic process"/>
    <property type="evidence" value="ECO:0007669"/>
    <property type="project" value="UniProtKB-ARBA"/>
</dbReference>
<evidence type="ECO:0000259" key="6">
    <source>
        <dbReference type="Pfam" id="PF02826"/>
    </source>
</evidence>